<dbReference type="Gene3D" id="3.40.50.1820">
    <property type="entry name" value="alpha/beta hydrolase"/>
    <property type="match status" value="1"/>
</dbReference>
<dbReference type="EMBL" id="BAAAYV010000011">
    <property type="protein sequence ID" value="GAA3661522.1"/>
    <property type="molecule type" value="Genomic_DNA"/>
</dbReference>
<reference evidence="4" key="1">
    <citation type="journal article" date="2019" name="Int. J. Syst. Evol. Microbiol.">
        <title>The Global Catalogue of Microorganisms (GCM) 10K type strain sequencing project: providing services to taxonomists for standard genome sequencing and annotation.</title>
        <authorList>
            <consortium name="The Broad Institute Genomics Platform"/>
            <consortium name="The Broad Institute Genome Sequencing Center for Infectious Disease"/>
            <person name="Wu L."/>
            <person name="Ma J."/>
        </authorList>
    </citation>
    <scope>NUCLEOTIDE SEQUENCE [LARGE SCALE GENOMIC DNA]</scope>
    <source>
        <strain evidence="4">JCM 16546</strain>
    </source>
</reference>
<keyword evidence="1 3" id="KW-0378">Hydrolase</keyword>
<keyword evidence="4" id="KW-1185">Reference proteome</keyword>
<proteinExistence type="predicted"/>
<accession>A0ABP7BI51</accession>
<comment type="caution">
    <text evidence="3">The sequence shown here is derived from an EMBL/GenBank/DDBJ whole genome shotgun (WGS) entry which is preliminary data.</text>
</comment>
<dbReference type="InterPro" id="IPR050300">
    <property type="entry name" value="GDXG_lipolytic_enzyme"/>
</dbReference>
<protein>
    <submittedName>
        <fullName evidence="3">Alpha/beta hydrolase</fullName>
    </submittedName>
</protein>
<name>A0ABP7BI51_9MICO</name>
<evidence type="ECO:0000313" key="4">
    <source>
        <dbReference type="Proteomes" id="UP001410795"/>
    </source>
</evidence>
<dbReference type="PANTHER" id="PTHR48081:SF6">
    <property type="entry name" value="PEPTIDASE S9 PROLYL OLIGOPEPTIDASE CATALYTIC DOMAIN-CONTAINING PROTEIN"/>
    <property type="match status" value="1"/>
</dbReference>
<dbReference type="Proteomes" id="UP001410795">
    <property type="component" value="Unassembled WGS sequence"/>
</dbReference>
<dbReference type="Pfam" id="PF00326">
    <property type="entry name" value="Peptidase_S9"/>
    <property type="match status" value="1"/>
</dbReference>
<evidence type="ECO:0000256" key="1">
    <source>
        <dbReference type="ARBA" id="ARBA00022801"/>
    </source>
</evidence>
<evidence type="ECO:0000313" key="3">
    <source>
        <dbReference type="EMBL" id="GAA3661522.1"/>
    </source>
</evidence>
<sequence>MSGRNGTILVLPGGGYQLHAPHEAEPVAAWLEGLGWHARVVRYPVGVAHPAPLDAVRAAIAAEKATGEGPVGVIGFSAGGHLAGHAALAPDSAPDERADFAILAYPVVSMVSDPHPRSRAVLLGEDVGDEDATAVSLESLVRPDSPPVFVWHTTGDPVVPASHSLLLARALADAGVAHELHLFPGEVHGVGLAEDDPAAGWTAHAARWLEERAAPLLPERAQGVSVPDWSV</sequence>
<dbReference type="RefSeq" id="WP_221856216.1">
    <property type="nucleotide sequence ID" value="NZ_BAAAYV010000011.1"/>
</dbReference>
<organism evidence="3 4">
    <name type="scientific">Microbacterium marinilacus</name>
    <dbReference type="NCBI Taxonomy" id="415209"/>
    <lineage>
        <taxon>Bacteria</taxon>
        <taxon>Bacillati</taxon>
        <taxon>Actinomycetota</taxon>
        <taxon>Actinomycetes</taxon>
        <taxon>Micrococcales</taxon>
        <taxon>Microbacteriaceae</taxon>
        <taxon>Microbacterium</taxon>
    </lineage>
</organism>
<dbReference type="SUPFAM" id="SSF53474">
    <property type="entry name" value="alpha/beta-Hydrolases"/>
    <property type="match status" value="1"/>
</dbReference>
<evidence type="ECO:0000259" key="2">
    <source>
        <dbReference type="Pfam" id="PF00326"/>
    </source>
</evidence>
<gene>
    <name evidence="3" type="ORF">GCM10022202_23540</name>
</gene>
<dbReference type="PANTHER" id="PTHR48081">
    <property type="entry name" value="AB HYDROLASE SUPERFAMILY PROTEIN C4A8.06C"/>
    <property type="match status" value="1"/>
</dbReference>
<dbReference type="InterPro" id="IPR001375">
    <property type="entry name" value="Peptidase_S9_cat"/>
</dbReference>
<feature type="domain" description="Peptidase S9 prolyl oligopeptidase catalytic" evidence="2">
    <location>
        <begin position="54"/>
        <end position="211"/>
    </location>
</feature>
<dbReference type="InterPro" id="IPR029058">
    <property type="entry name" value="AB_hydrolase_fold"/>
</dbReference>
<dbReference type="GO" id="GO:0016787">
    <property type="term" value="F:hydrolase activity"/>
    <property type="evidence" value="ECO:0007669"/>
    <property type="project" value="UniProtKB-KW"/>
</dbReference>